<evidence type="ECO:0000256" key="1">
    <source>
        <dbReference type="ARBA" id="ARBA00012528"/>
    </source>
</evidence>
<feature type="compositionally biased region" description="Polar residues" evidence="3">
    <location>
        <begin position="361"/>
        <end position="376"/>
    </location>
</feature>
<evidence type="ECO:0000313" key="7">
    <source>
        <dbReference type="Proteomes" id="UP000078070"/>
    </source>
</evidence>
<dbReference type="AlphaFoldDB" id="A0A1A9EWT0"/>
<feature type="transmembrane region" description="Helical" evidence="4">
    <location>
        <begin position="12"/>
        <end position="34"/>
    </location>
</feature>
<evidence type="ECO:0000256" key="4">
    <source>
        <dbReference type="SAM" id="Phobius"/>
    </source>
</evidence>
<evidence type="ECO:0000259" key="5">
    <source>
        <dbReference type="PROSITE" id="PS50887"/>
    </source>
</evidence>
<feature type="compositionally biased region" description="Polar residues" evidence="3">
    <location>
        <begin position="420"/>
        <end position="439"/>
    </location>
</feature>
<feature type="region of interest" description="Disordered" evidence="3">
    <location>
        <begin position="347"/>
        <end position="377"/>
    </location>
</feature>
<dbReference type="Pfam" id="PF00990">
    <property type="entry name" value="GGDEF"/>
    <property type="match status" value="2"/>
</dbReference>
<dbReference type="SUPFAM" id="SSF55073">
    <property type="entry name" value="Nucleotide cyclase"/>
    <property type="match status" value="1"/>
</dbReference>
<reference evidence="6 7" key="2">
    <citation type="journal article" date="2018" name="Int. J. Syst. Evol. Microbiol.">
        <title>Marinobacterium aestuarii sp. nov., a benzene-degrading marine bacterium isolated from estuary sediment.</title>
        <authorList>
            <person name="Bae S.S."/>
            <person name="Jung J."/>
            <person name="Chung D."/>
            <person name="Baek K."/>
        </authorList>
    </citation>
    <scope>NUCLEOTIDE SEQUENCE [LARGE SCALE GENOMIC DNA]</scope>
    <source>
        <strain evidence="6 7">ST58-10</strain>
    </source>
</reference>
<name>A0A1A9EWT0_9GAMM</name>
<evidence type="ECO:0000313" key="6">
    <source>
        <dbReference type="EMBL" id="ANG62376.1"/>
    </source>
</evidence>
<dbReference type="InterPro" id="IPR029787">
    <property type="entry name" value="Nucleotide_cyclase"/>
</dbReference>
<dbReference type="GO" id="GO:0052621">
    <property type="term" value="F:diguanylate cyclase activity"/>
    <property type="evidence" value="ECO:0007669"/>
    <property type="project" value="UniProtKB-EC"/>
</dbReference>
<gene>
    <name evidence="6" type="ORF">A8C75_07655</name>
</gene>
<dbReference type="PROSITE" id="PS50887">
    <property type="entry name" value="GGDEF"/>
    <property type="match status" value="1"/>
</dbReference>
<accession>A0A1A9EWT0</accession>
<dbReference type="CDD" id="cd01949">
    <property type="entry name" value="GGDEF"/>
    <property type="match status" value="1"/>
</dbReference>
<dbReference type="PANTHER" id="PTHR45138">
    <property type="entry name" value="REGULATORY COMPONENTS OF SENSORY TRANSDUCTION SYSTEM"/>
    <property type="match status" value="1"/>
</dbReference>
<keyword evidence="4" id="KW-0472">Membrane</keyword>
<organism evidence="6 7">
    <name type="scientific">Marinobacterium aestuarii</name>
    <dbReference type="NCBI Taxonomy" id="1821621"/>
    <lineage>
        <taxon>Bacteria</taxon>
        <taxon>Pseudomonadati</taxon>
        <taxon>Pseudomonadota</taxon>
        <taxon>Gammaproteobacteria</taxon>
        <taxon>Oceanospirillales</taxon>
        <taxon>Oceanospirillaceae</taxon>
        <taxon>Marinobacterium</taxon>
    </lineage>
</organism>
<proteinExistence type="predicted"/>
<dbReference type="NCBIfam" id="TIGR00254">
    <property type="entry name" value="GGDEF"/>
    <property type="match status" value="1"/>
</dbReference>
<dbReference type="InterPro" id="IPR043128">
    <property type="entry name" value="Rev_trsase/Diguanyl_cyclase"/>
</dbReference>
<evidence type="ECO:0000256" key="3">
    <source>
        <dbReference type="SAM" id="MobiDB-lite"/>
    </source>
</evidence>
<dbReference type="SMART" id="SM00267">
    <property type="entry name" value="GGDEF"/>
    <property type="match status" value="1"/>
</dbReference>
<dbReference type="STRING" id="1821621.A8C75_07655"/>
<dbReference type="GO" id="GO:0043709">
    <property type="term" value="P:cell adhesion involved in single-species biofilm formation"/>
    <property type="evidence" value="ECO:0007669"/>
    <property type="project" value="TreeGrafter"/>
</dbReference>
<feature type="region of interest" description="Disordered" evidence="3">
    <location>
        <begin position="416"/>
        <end position="439"/>
    </location>
</feature>
<feature type="transmembrane region" description="Helical" evidence="4">
    <location>
        <begin position="197"/>
        <end position="215"/>
    </location>
</feature>
<dbReference type="InterPro" id="IPR000160">
    <property type="entry name" value="GGDEF_dom"/>
</dbReference>
<dbReference type="GO" id="GO:0005886">
    <property type="term" value="C:plasma membrane"/>
    <property type="evidence" value="ECO:0007669"/>
    <property type="project" value="TreeGrafter"/>
</dbReference>
<dbReference type="KEGG" id="mars:A8C75_07655"/>
<evidence type="ECO:0000256" key="2">
    <source>
        <dbReference type="ARBA" id="ARBA00034247"/>
    </source>
</evidence>
<dbReference type="OrthoDB" id="9812260at2"/>
<dbReference type="PANTHER" id="PTHR45138:SF9">
    <property type="entry name" value="DIGUANYLATE CYCLASE DGCM-RELATED"/>
    <property type="match status" value="1"/>
</dbReference>
<keyword evidence="4" id="KW-1133">Transmembrane helix</keyword>
<dbReference type="Gene3D" id="3.30.70.270">
    <property type="match status" value="1"/>
</dbReference>
<comment type="catalytic activity">
    <reaction evidence="2">
        <text>2 GTP = 3',3'-c-di-GMP + 2 diphosphate</text>
        <dbReference type="Rhea" id="RHEA:24898"/>
        <dbReference type="ChEBI" id="CHEBI:33019"/>
        <dbReference type="ChEBI" id="CHEBI:37565"/>
        <dbReference type="ChEBI" id="CHEBI:58805"/>
        <dbReference type="EC" id="2.7.7.65"/>
    </reaction>
</comment>
<feature type="transmembrane region" description="Helical" evidence="4">
    <location>
        <begin position="40"/>
        <end position="60"/>
    </location>
</feature>
<dbReference type="EC" id="2.7.7.65" evidence="1"/>
<feature type="transmembrane region" description="Helical" evidence="4">
    <location>
        <begin position="172"/>
        <end position="190"/>
    </location>
</feature>
<dbReference type="InterPro" id="IPR050469">
    <property type="entry name" value="Diguanylate_Cyclase"/>
</dbReference>
<feature type="transmembrane region" description="Helical" evidence="4">
    <location>
        <begin position="67"/>
        <end position="89"/>
    </location>
</feature>
<reference evidence="7" key="1">
    <citation type="submission" date="2016-05" db="EMBL/GenBank/DDBJ databases">
        <authorList>
            <person name="Baek K."/>
            <person name="Yang S.-J."/>
        </authorList>
    </citation>
    <scope>NUCLEOTIDE SEQUENCE [LARGE SCALE GENOMIC DNA]</scope>
    <source>
        <strain evidence="7">ST58-10</strain>
    </source>
</reference>
<dbReference type="Proteomes" id="UP000078070">
    <property type="component" value="Chromosome"/>
</dbReference>
<protein>
    <recommendedName>
        <fullName evidence="1">diguanylate cyclase</fullName>
        <ecNumber evidence="1">2.7.7.65</ecNumber>
    </recommendedName>
</protein>
<feature type="domain" description="GGDEF" evidence="5">
    <location>
        <begin position="265"/>
        <end position="425"/>
    </location>
</feature>
<sequence length="439" mass="49098">MKDSAFVTIQVLRLLIAPFALMLMATLVLFSNLSRLSPELQLLIVTLPYLLGAANLLLGFMFNQSRLLFAAFNLLGVYALIQLCLQTPLERPDNYVLFSLLSLLLPINQFVICLAPERGLLNPGAWLRLLLPLATYLILGFLWQQQILGYWLGYLPMLLLELLVAGHYLSEGAAWLFGLTFVLSALVLSLRRTRADAALFVSLLIMPALFFWFDLTHISPLLFTCIQLILCQALVSHSHHLAFIDELTGLPARRALQEQLSSLGQRYTLAMMDIDHFKQFNDRHGHDAGDQVLRMVASQLKQVGGGGRVFRYGGEEFTVLFRGKTEAEALPYLEQLREAIAGYPLHLRQPNRTENAKAGRQQRQTGTPAKRSTQGSDKALRVTISIGLCERGPAQLHSDEVMQLADKALYAAKGAGRNRTLANSQQTRRPRRNSQADFA</sequence>
<feature type="transmembrane region" description="Helical" evidence="4">
    <location>
        <begin position="127"/>
        <end position="152"/>
    </location>
</feature>
<dbReference type="GO" id="GO:1902201">
    <property type="term" value="P:negative regulation of bacterial-type flagellum-dependent cell motility"/>
    <property type="evidence" value="ECO:0007669"/>
    <property type="project" value="TreeGrafter"/>
</dbReference>
<dbReference type="EMBL" id="CP015839">
    <property type="protein sequence ID" value="ANG62376.1"/>
    <property type="molecule type" value="Genomic_DNA"/>
</dbReference>
<keyword evidence="4" id="KW-0812">Transmembrane</keyword>
<keyword evidence="7" id="KW-1185">Reference proteome</keyword>